<evidence type="ECO:0000313" key="1">
    <source>
        <dbReference type="EMBL" id="RRT40571.1"/>
    </source>
</evidence>
<comment type="caution">
    <text evidence="1">The sequence shown here is derived from an EMBL/GenBank/DDBJ whole genome shotgun (WGS) entry which is preliminary data.</text>
</comment>
<gene>
    <name evidence="1" type="ORF">B296_00043590</name>
</gene>
<evidence type="ECO:0000313" key="2">
    <source>
        <dbReference type="Proteomes" id="UP000287651"/>
    </source>
</evidence>
<reference evidence="1 2" key="1">
    <citation type="journal article" date="2014" name="Agronomy (Basel)">
        <title>A Draft Genome Sequence for Ensete ventricosum, the Drought-Tolerant Tree Against Hunger.</title>
        <authorList>
            <person name="Harrison J."/>
            <person name="Moore K.A."/>
            <person name="Paszkiewicz K."/>
            <person name="Jones T."/>
            <person name="Grant M."/>
            <person name="Ambacheew D."/>
            <person name="Muzemil S."/>
            <person name="Studholme D.J."/>
        </authorList>
    </citation>
    <scope>NUCLEOTIDE SEQUENCE [LARGE SCALE GENOMIC DNA]</scope>
</reference>
<dbReference type="Proteomes" id="UP000287651">
    <property type="component" value="Unassembled WGS sequence"/>
</dbReference>
<sequence>MQVGCGGRVGSGAMVVSGARATLCEQCKCDDNEYCRCDAAAAETGENGDGFFHPRGRYQAPLYLLHLSVSLLFPSRSHLRLRSGTARPPSIVQPADTYWVKQLSIKKLSVANIDVKVDMPVAHGEIICFSIYSGPQANFGNCRSCVWVDVLDGEKDVLKEFVPFFEDSSIKKVVLFGSLIISRC</sequence>
<accession>A0A426XMA2</accession>
<dbReference type="AlphaFoldDB" id="A0A426XMA2"/>
<organism evidence="1 2">
    <name type="scientific">Ensete ventricosum</name>
    <name type="common">Abyssinian banana</name>
    <name type="synonym">Musa ensete</name>
    <dbReference type="NCBI Taxonomy" id="4639"/>
    <lineage>
        <taxon>Eukaryota</taxon>
        <taxon>Viridiplantae</taxon>
        <taxon>Streptophyta</taxon>
        <taxon>Embryophyta</taxon>
        <taxon>Tracheophyta</taxon>
        <taxon>Spermatophyta</taxon>
        <taxon>Magnoliopsida</taxon>
        <taxon>Liliopsida</taxon>
        <taxon>Zingiberales</taxon>
        <taxon>Musaceae</taxon>
        <taxon>Ensete</taxon>
    </lineage>
</organism>
<proteinExistence type="predicted"/>
<dbReference type="EMBL" id="AMZH03019272">
    <property type="protein sequence ID" value="RRT40571.1"/>
    <property type="molecule type" value="Genomic_DNA"/>
</dbReference>
<protein>
    <submittedName>
        <fullName evidence="1">Uncharacterized protein</fullName>
    </submittedName>
</protein>
<name>A0A426XMA2_ENSVE</name>